<dbReference type="AlphaFoldDB" id="A0A2T0AI09"/>
<evidence type="ECO:0000256" key="2">
    <source>
        <dbReference type="SAM" id="SignalP"/>
    </source>
</evidence>
<proteinExistence type="predicted"/>
<organism evidence="3 4">
    <name type="scientific">Rhodotorula toruloides</name>
    <name type="common">Yeast</name>
    <name type="synonym">Rhodosporidium toruloides</name>
    <dbReference type="NCBI Taxonomy" id="5286"/>
    <lineage>
        <taxon>Eukaryota</taxon>
        <taxon>Fungi</taxon>
        <taxon>Dikarya</taxon>
        <taxon>Basidiomycota</taxon>
        <taxon>Pucciniomycotina</taxon>
        <taxon>Microbotryomycetes</taxon>
        <taxon>Sporidiobolales</taxon>
        <taxon>Sporidiobolaceae</taxon>
        <taxon>Rhodotorula</taxon>
    </lineage>
</organism>
<protein>
    <recommendedName>
        <fullName evidence="5">Macrofage activating glycoprotein</fullName>
    </recommendedName>
</protein>
<dbReference type="EMBL" id="LCTV02000001">
    <property type="protein sequence ID" value="PRQ77651.1"/>
    <property type="molecule type" value="Genomic_DNA"/>
</dbReference>
<feature type="chain" id="PRO_5015393065" description="Macrofage activating glycoprotein" evidence="2">
    <location>
        <begin position="18"/>
        <end position="403"/>
    </location>
</feature>
<keyword evidence="2" id="KW-0732">Signal</keyword>
<name>A0A2T0AI09_RHOTO</name>
<feature type="signal peptide" evidence="2">
    <location>
        <begin position="1"/>
        <end position="17"/>
    </location>
</feature>
<accession>A0A2T0AI09</accession>
<dbReference type="Proteomes" id="UP000239560">
    <property type="component" value="Unassembled WGS sequence"/>
</dbReference>
<evidence type="ECO:0008006" key="5">
    <source>
        <dbReference type="Google" id="ProtNLM"/>
    </source>
</evidence>
<feature type="compositionally biased region" description="Low complexity" evidence="1">
    <location>
        <begin position="311"/>
        <end position="350"/>
    </location>
</feature>
<gene>
    <name evidence="3" type="ORF">AAT19DRAFT_8719</name>
</gene>
<dbReference type="OrthoDB" id="2564904at2759"/>
<sequence>MLTAPLLALPLLPLAAAGYTSYSLGNLPHKSENGQTGYNDCGTTDSQSSMCQTAYVNSVTDFCLWAPPTPGGSIGDTEEIEVAWCTASGHGARLMPQGTIHSAHMLVTPHYTQVTGTGDFTKINIQPGDDGGELDPHGATGNGNPIGSLVFSGGQQIHEWTSFISDKEFCFRICHDASDAWLWCQHIYDLQGCAWNEPGNYGSGFDTCQGDGTDLPPGIYSAPGGSLSTYQQSQGAAPTPHAAGRSSNCQAVPTVGGAAVAAPAAATTTASSPSPVNNAAASSAVQTGLLSSASASASSSWTTSVVSSSSISSSSFSSSSSSSTLNSTSTLPLSSSTTISSAPVSTITSTLPPPSTPATTSATQEALAKATGSKATSGAGKVVGSVAAVAVGAVAAAAMAVLA</sequence>
<reference evidence="3 4" key="1">
    <citation type="journal article" date="2018" name="Elife">
        <title>Functional genomics of lipid metabolism in the oleaginous yeast Rhodosporidium toruloides.</title>
        <authorList>
            <person name="Coradetti S.T."/>
            <person name="Pinel D."/>
            <person name="Geiselman G."/>
            <person name="Ito M."/>
            <person name="Mondo S."/>
            <person name="Reilly M.C."/>
            <person name="Cheng Y.F."/>
            <person name="Bauer S."/>
            <person name="Grigoriev I."/>
            <person name="Gladden J.M."/>
            <person name="Simmons B.A."/>
            <person name="Brem R."/>
            <person name="Arkin A.P."/>
            <person name="Skerker J.M."/>
        </authorList>
    </citation>
    <scope>NUCLEOTIDE SEQUENCE [LARGE SCALE GENOMIC DNA]</scope>
    <source>
        <strain evidence="3 4">NBRC 0880</strain>
    </source>
</reference>
<evidence type="ECO:0000313" key="4">
    <source>
        <dbReference type="Proteomes" id="UP000239560"/>
    </source>
</evidence>
<feature type="region of interest" description="Disordered" evidence="1">
    <location>
        <begin position="216"/>
        <end position="248"/>
    </location>
</feature>
<comment type="caution">
    <text evidence="3">The sequence shown here is derived from an EMBL/GenBank/DDBJ whole genome shotgun (WGS) entry which is preliminary data.</text>
</comment>
<evidence type="ECO:0000313" key="3">
    <source>
        <dbReference type="EMBL" id="PRQ77651.1"/>
    </source>
</evidence>
<feature type="region of interest" description="Disordered" evidence="1">
    <location>
        <begin position="311"/>
        <end position="365"/>
    </location>
</feature>
<evidence type="ECO:0000256" key="1">
    <source>
        <dbReference type="SAM" id="MobiDB-lite"/>
    </source>
</evidence>
<feature type="compositionally biased region" description="Polar residues" evidence="1">
    <location>
        <begin position="226"/>
        <end position="236"/>
    </location>
</feature>